<evidence type="ECO:0000313" key="2">
    <source>
        <dbReference type="EMBL" id="PSR87438.1"/>
    </source>
</evidence>
<feature type="region of interest" description="Disordered" evidence="1">
    <location>
        <begin position="20"/>
        <end position="43"/>
    </location>
</feature>
<dbReference type="InParanoid" id="A0A2T3A9Z0"/>
<dbReference type="Proteomes" id="UP000241462">
    <property type="component" value="Unassembled WGS sequence"/>
</dbReference>
<accession>A0A2T3A9Z0</accession>
<keyword evidence="3" id="KW-1185">Reference proteome</keyword>
<evidence type="ECO:0000313" key="3">
    <source>
        <dbReference type="Proteomes" id="UP000241462"/>
    </source>
</evidence>
<dbReference type="EMBL" id="KZ678429">
    <property type="protein sequence ID" value="PSR87438.1"/>
    <property type="molecule type" value="Genomic_DNA"/>
</dbReference>
<feature type="compositionally biased region" description="Polar residues" evidence="1">
    <location>
        <begin position="32"/>
        <end position="41"/>
    </location>
</feature>
<proteinExistence type="predicted"/>
<sequence>MARLADAVLTRSAAKGRANRRSWEGDFGGGSSLSDIQTPGSPCSEGRRNSLWFVCQDFSAVNTPRNAHHTKRELASTDWLGMHSFRGERARECMWKAACCEICTGHPAIRNCELRIDASPASKQLRHTECRRGRAGGLVSGFWWAGGGTLLRRARAPEDPQGKSGCGRVWQGLARG</sequence>
<organism evidence="2 3">
    <name type="scientific">Coniella lustricola</name>
    <dbReference type="NCBI Taxonomy" id="2025994"/>
    <lineage>
        <taxon>Eukaryota</taxon>
        <taxon>Fungi</taxon>
        <taxon>Dikarya</taxon>
        <taxon>Ascomycota</taxon>
        <taxon>Pezizomycotina</taxon>
        <taxon>Sordariomycetes</taxon>
        <taxon>Sordariomycetidae</taxon>
        <taxon>Diaporthales</taxon>
        <taxon>Schizoparmaceae</taxon>
        <taxon>Coniella</taxon>
    </lineage>
</organism>
<reference evidence="2 3" key="1">
    <citation type="journal article" date="2018" name="Mycol. Prog.">
        <title>Coniella lustricola, a new species from submerged detritus.</title>
        <authorList>
            <person name="Raudabaugh D.B."/>
            <person name="Iturriaga T."/>
            <person name="Carver A."/>
            <person name="Mondo S."/>
            <person name="Pangilinan J."/>
            <person name="Lipzen A."/>
            <person name="He G."/>
            <person name="Amirebrahimi M."/>
            <person name="Grigoriev I.V."/>
            <person name="Miller A.N."/>
        </authorList>
    </citation>
    <scope>NUCLEOTIDE SEQUENCE [LARGE SCALE GENOMIC DNA]</scope>
    <source>
        <strain evidence="2 3">B22-T-1</strain>
    </source>
</reference>
<dbReference type="AlphaFoldDB" id="A0A2T3A9Z0"/>
<name>A0A2T3A9Z0_9PEZI</name>
<gene>
    <name evidence="2" type="ORF">BD289DRAFT_498942</name>
</gene>
<evidence type="ECO:0000256" key="1">
    <source>
        <dbReference type="SAM" id="MobiDB-lite"/>
    </source>
</evidence>
<protein>
    <submittedName>
        <fullName evidence="2">Uncharacterized protein</fullName>
    </submittedName>
</protein>